<feature type="signal peptide" evidence="1">
    <location>
        <begin position="1"/>
        <end position="18"/>
    </location>
</feature>
<dbReference type="PANTHER" id="PTHR46211:SF14">
    <property type="entry name" value="GLYCEROPHOSPHODIESTER PHOSPHODIESTERASE"/>
    <property type="match status" value="1"/>
</dbReference>
<dbReference type="RefSeq" id="WP_167268910.1">
    <property type="nucleotide sequence ID" value="NZ_JAASQJ010000002.1"/>
</dbReference>
<organism evidence="3 4">
    <name type="scientific">Dyadobacter arcticus</name>
    <dbReference type="NCBI Taxonomy" id="1078754"/>
    <lineage>
        <taxon>Bacteria</taxon>
        <taxon>Pseudomonadati</taxon>
        <taxon>Bacteroidota</taxon>
        <taxon>Cytophagia</taxon>
        <taxon>Cytophagales</taxon>
        <taxon>Spirosomataceae</taxon>
        <taxon>Dyadobacter</taxon>
    </lineage>
</organism>
<proteinExistence type="predicted"/>
<dbReference type="EMBL" id="JAASQJ010000002">
    <property type="protein sequence ID" value="NIJ52437.1"/>
    <property type="molecule type" value="Genomic_DNA"/>
</dbReference>
<name>A0ABX0UHP3_9BACT</name>
<gene>
    <name evidence="3" type="ORF">FHS68_001607</name>
</gene>
<keyword evidence="4" id="KW-1185">Reference proteome</keyword>
<evidence type="ECO:0000256" key="1">
    <source>
        <dbReference type="SAM" id="SignalP"/>
    </source>
</evidence>
<dbReference type="EC" id="3.1.4.46" evidence="3"/>
<keyword evidence="1" id="KW-0732">Signal</keyword>
<comment type="caution">
    <text evidence="3">The sequence shown here is derived from an EMBL/GenBank/DDBJ whole genome shotgun (WGS) entry which is preliminary data.</text>
</comment>
<evidence type="ECO:0000313" key="3">
    <source>
        <dbReference type="EMBL" id="NIJ52437.1"/>
    </source>
</evidence>
<reference evidence="3 4" key="1">
    <citation type="submission" date="2020-03" db="EMBL/GenBank/DDBJ databases">
        <title>Genomic Encyclopedia of Type Strains, Phase IV (KMG-IV): sequencing the most valuable type-strain genomes for metagenomic binning, comparative biology and taxonomic classification.</title>
        <authorList>
            <person name="Goeker M."/>
        </authorList>
    </citation>
    <scope>NUCLEOTIDE SEQUENCE [LARGE SCALE GENOMIC DNA]</scope>
    <source>
        <strain evidence="3 4">DSM 102865</strain>
    </source>
</reference>
<dbReference type="SUPFAM" id="SSF51695">
    <property type="entry name" value="PLC-like phosphodiesterases"/>
    <property type="match status" value="1"/>
</dbReference>
<dbReference type="Gene3D" id="3.20.20.190">
    <property type="entry name" value="Phosphatidylinositol (PI) phosphodiesterase"/>
    <property type="match status" value="1"/>
</dbReference>
<dbReference type="InterPro" id="IPR030395">
    <property type="entry name" value="GP_PDE_dom"/>
</dbReference>
<dbReference type="Proteomes" id="UP001179181">
    <property type="component" value="Unassembled WGS sequence"/>
</dbReference>
<dbReference type="PROSITE" id="PS51704">
    <property type="entry name" value="GP_PDE"/>
    <property type="match status" value="1"/>
</dbReference>
<evidence type="ECO:0000313" key="4">
    <source>
        <dbReference type="Proteomes" id="UP001179181"/>
    </source>
</evidence>
<sequence>MMKKVIVLLMLYSNVVLAQATLDKQAHRGGRGLMPENTIPAMLKALDLGVQTLELDVVISKDKKVVVSHDTYMSSDFMRKPDGTDITSAEAKQIILYQLNYDEIKKFDAGSKPHPQFAKQQKLKTYKPLLAELIDSVDAYVKSKGLKAPLYNIEIKSAPNGDDKEHPAPAEFVKLVMDVCKAKNLGSRLTIQSFDVRPLQVLHKDFPDVTLSYLTANPKSLEDNLALLGFVPKVYSPYYKTVTSQSVKTCHEKGMQVVPWTVNTKEEINQLTQLGVDGIITDYPDLF</sequence>
<dbReference type="GO" id="GO:0008889">
    <property type="term" value="F:glycerophosphodiester phosphodiesterase activity"/>
    <property type="evidence" value="ECO:0007669"/>
    <property type="project" value="UniProtKB-EC"/>
</dbReference>
<dbReference type="PANTHER" id="PTHR46211">
    <property type="entry name" value="GLYCEROPHOSPHORYL DIESTER PHOSPHODIESTERASE"/>
    <property type="match status" value="1"/>
</dbReference>
<dbReference type="InterPro" id="IPR017946">
    <property type="entry name" value="PLC-like_Pdiesterase_TIM-brl"/>
</dbReference>
<feature type="chain" id="PRO_5046206929" evidence="1">
    <location>
        <begin position="19"/>
        <end position="287"/>
    </location>
</feature>
<keyword evidence="3" id="KW-0378">Hydrolase</keyword>
<feature type="domain" description="GP-PDE" evidence="2">
    <location>
        <begin position="22"/>
        <end position="287"/>
    </location>
</feature>
<protein>
    <submittedName>
        <fullName evidence="3">Glycerophosphoryl diester phosphodiesterase</fullName>
        <ecNumber evidence="3">3.1.4.46</ecNumber>
    </submittedName>
</protein>
<dbReference type="Pfam" id="PF03009">
    <property type="entry name" value="GDPD"/>
    <property type="match status" value="1"/>
</dbReference>
<accession>A0ABX0UHP3</accession>
<evidence type="ECO:0000259" key="2">
    <source>
        <dbReference type="PROSITE" id="PS51704"/>
    </source>
</evidence>